<dbReference type="InParanoid" id="F4RWZ2"/>
<reference evidence="3" key="1">
    <citation type="journal article" date="2011" name="Proc. Natl. Acad. Sci. U.S.A.">
        <title>Obligate biotrophy features unraveled by the genomic analysis of rust fungi.</title>
        <authorList>
            <person name="Duplessis S."/>
            <person name="Cuomo C.A."/>
            <person name="Lin Y.-C."/>
            <person name="Aerts A."/>
            <person name="Tisserant E."/>
            <person name="Veneault-Fourrey C."/>
            <person name="Joly D.L."/>
            <person name="Hacquard S."/>
            <person name="Amselem J."/>
            <person name="Cantarel B.L."/>
            <person name="Chiu R."/>
            <person name="Coutinho P.M."/>
            <person name="Feau N."/>
            <person name="Field M."/>
            <person name="Frey P."/>
            <person name="Gelhaye E."/>
            <person name="Goldberg J."/>
            <person name="Grabherr M.G."/>
            <person name="Kodira C.D."/>
            <person name="Kohler A."/>
            <person name="Kuees U."/>
            <person name="Lindquist E.A."/>
            <person name="Lucas S.M."/>
            <person name="Mago R."/>
            <person name="Mauceli E."/>
            <person name="Morin E."/>
            <person name="Murat C."/>
            <person name="Pangilinan J.L."/>
            <person name="Park R."/>
            <person name="Pearson M."/>
            <person name="Quesneville H."/>
            <person name="Rouhier N."/>
            <person name="Sakthikumar S."/>
            <person name="Salamov A.A."/>
            <person name="Schmutz J."/>
            <person name="Selles B."/>
            <person name="Shapiro H."/>
            <person name="Tanguay P."/>
            <person name="Tuskan G.A."/>
            <person name="Henrissat B."/>
            <person name="Van de Peer Y."/>
            <person name="Rouze P."/>
            <person name="Ellis J.G."/>
            <person name="Dodds P.N."/>
            <person name="Schein J.E."/>
            <person name="Zhong S."/>
            <person name="Hamelin R.C."/>
            <person name="Grigoriev I.V."/>
            <person name="Szabo L.J."/>
            <person name="Martin F."/>
        </authorList>
    </citation>
    <scope>NUCLEOTIDE SEQUENCE [LARGE SCALE GENOMIC DNA]</scope>
    <source>
        <strain evidence="3">98AG31 / pathotype 3-4-7</strain>
    </source>
</reference>
<evidence type="ECO:0000256" key="1">
    <source>
        <dbReference type="SAM" id="MobiDB-lite"/>
    </source>
</evidence>
<dbReference type="RefSeq" id="XP_007413566.1">
    <property type="nucleotide sequence ID" value="XM_007413504.1"/>
</dbReference>
<evidence type="ECO:0000313" key="2">
    <source>
        <dbReference type="EMBL" id="EGG03106.1"/>
    </source>
</evidence>
<dbReference type="HOGENOM" id="CLU_1482296_0_0_1"/>
<dbReference type="EMBL" id="GL883126">
    <property type="protein sequence ID" value="EGG03106.1"/>
    <property type="molecule type" value="Genomic_DNA"/>
</dbReference>
<sequence length="182" mass="20112">MPLPKQVQVDHSVFTPLLTLASPTPKPLSDFTPMLTKHVLPARRRVCTQEEKFQAATDWHDEVVRSSKGKLDKLDIDSQLSPCDADREPLEAQFALGVTGNNTPITGPAGPAETSVEVKVEPGDKDDVMEPSDDDDPMEPVLEPLREIVKLADTLRHMCSKCAPWGDFLLLPSYERALIMPT</sequence>
<gene>
    <name evidence="2" type="ORF">MELLADRAFT_109588</name>
</gene>
<accession>F4RWZ2</accession>
<dbReference type="AlphaFoldDB" id="F4RWZ2"/>
<protein>
    <submittedName>
        <fullName evidence="2">Uncharacterized protein</fullName>
    </submittedName>
</protein>
<evidence type="ECO:0000313" key="3">
    <source>
        <dbReference type="Proteomes" id="UP000001072"/>
    </source>
</evidence>
<feature type="region of interest" description="Disordered" evidence="1">
    <location>
        <begin position="98"/>
        <end position="117"/>
    </location>
</feature>
<dbReference type="KEGG" id="mlr:MELLADRAFT_109588"/>
<dbReference type="Proteomes" id="UP000001072">
    <property type="component" value="Unassembled WGS sequence"/>
</dbReference>
<proteinExistence type="predicted"/>
<organism evidence="3">
    <name type="scientific">Melampsora larici-populina (strain 98AG31 / pathotype 3-4-7)</name>
    <name type="common">Poplar leaf rust fungus</name>
    <dbReference type="NCBI Taxonomy" id="747676"/>
    <lineage>
        <taxon>Eukaryota</taxon>
        <taxon>Fungi</taxon>
        <taxon>Dikarya</taxon>
        <taxon>Basidiomycota</taxon>
        <taxon>Pucciniomycotina</taxon>
        <taxon>Pucciniomycetes</taxon>
        <taxon>Pucciniales</taxon>
        <taxon>Melampsoraceae</taxon>
        <taxon>Melampsora</taxon>
    </lineage>
</organism>
<keyword evidence="3" id="KW-1185">Reference proteome</keyword>
<dbReference type="VEuPathDB" id="FungiDB:MELLADRAFT_109588"/>
<name>F4RWZ2_MELLP</name>
<dbReference type="GeneID" id="18923804"/>